<gene>
    <name evidence="2" type="ORF">LCGC14_2656630</name>
</gene>
<organism evidence="2">
    <name type="scientific">marine sediment metagenome</name>
    <dbReference type="NCBI Taxonomy" id="412755"/>
    <lineage>
        <taxon>unclassified sequences</taxon>
        <taxon>metagenomes</taxon>
        <taxon>ecological metagenomes</taxon>
    </lineage>
</organism>
<keyword evidence="1" id="KW-0812">Transmembrane</keyword>
<evidence type="ECO:0000313" key="2">
    <source>
        <dbReference type="EMBL" id="KKK97050.1"/>
    </source>
</evidence>
<sequence length="89" mass="10083">MAERFNGFTQKIILVILGFGIPSGLGSIWWAGRTSARAEVIQEQLARDIEDNEGDIQKLLEVSQEQSKSITELKTIQDQHLRARHGHDR</sequence>
<feature type="transmembrane region" description="Helical" evidence="1">
    <location>
        <begin position="12"/>
        <end position="32"/>
    </location>
</feature>
<keyword evidence="1" id="KW-1133">Transmembrane helix</keyword>
<reference evidence="2" key="1">
    <citation type="journal article" date="2015" name="Nature">
        <title>Complex archaea that bridge the gap between prokaryotes and eukaryotes.</title>
        <authorList>
            <person name="Spang A."/>
            <person name="Saw J.H."/>
            <person name="Jorgensen S.L."/>
            <person name="Zaremba-Niedzwiedzka K."/>
            <person name="Martijn J."/>
            <person name="Lind A.E."/>
            <person name="van Eijk R."/>
            <person name="Schleper C."/>
            <person name="Guy L."/>
            <person name="Ettema T.J."/>
        </authorList>
    </citation>
    <scope>NUCLEOTIDE SEQUENCE</scope>
</reference>
<evidence type="ECO:0000256" key="1">
    <source>
        <dbReference type="SAM" id="Phobius"/>
    </source>
</evidence>
<dbReference type="AlphaFoldDB" id="A0A0F9AFJ4"/>
<dbReference type="EMBL" id="LAZR01046218">
    <property type="protein sequence ID" value="KKK97050.1"/>
    <property type="molecule type" value="Genomic_DNA"/>
</dbReference>
<name>A0A0F9AFJ4_9ZZZZ</name>
<accession>A0A0F9AFJ4</accession>
<comment type="caution">
    <text evidence="2">The sequence shown here is derived from an EMBL/GenBank/DDBJ whole genome shotgun (WGS) entry which is preliminary data.</text>
</comment>
<proteinExistence type="predicted"/>
<keyword evidence="1" id="KW-0472">Membrane</keyword>
<protein>
    <submittedName>
        <fullName evidence="2">Uncharacterized protein</fullName>
    </submittedName>
</protein>